<name>A0A1M5NA47_9GAMM</name>
<evidence type="ECO:0000256" key="3">
    <source>
        <dbReference type="ARBA" id="ARBA00022692"/>
    </source>
</evidence>
<sequence>MSWQFRPPLWSIAAVIPALALLLALGSWQMQRGWYKTRLQAVMDQSMGEAPVPLTAATSAGEEQRAPHVSARGVYQSQRQLLLDNQGNEGRPGYRVWTPMRLTDGALLIVDRGWVAQDGDRNRLPAIDVNDVTREVRGLWRPLPQPGMRFAADACAGTSWPRVVQYPTASDLRCLYGDLGAPPLDGLLLLDPDQDDGFVRDWRVNASVPPQRHYAYAAQWYAFAATLLFLFVKLNLRRSPR</sequence>
<dbReference type="CDD" id="cd06662">
    <property type="entry name" value="SURF1"/>
    <property type="match status" value="1"/>
</dbReference>
<comment type="similarity">
    <text evidence="2 6">Belongs to the SURF1 family.</text>
</comment>
<dbReference type="Pfam" id="PF02104">
    <property type="entry name" value="SURF1"/>
    <property type="match status" value="1"/>
</dbReference>
<dbReference type="Proteomes" id="UP000199758">
    <property type="component" value="Unassembled WGS sequence"/>
</dbReference>
<dbReference type="InterPro" id="IPR045214">
    <property type="entry name" value="Surf1/Surf4"/>
</dbReference>
<evidence type="ECO:0000256" key="2">
    <source>
        <dbReference type="ARBA" id="ARBA00007165"/>
    </source>
</evidence>
<evidence type="ECO:0000256" key="1">
    <source>
        <dbReference type="ARBA" id="ARBA00004370"/>
    </source>
</evidence>
<dbReference type="RefSeq" id="WP_072896481.1">
    <property type="nucleotide sequence ID" value="NZ_FQWZ01000003.1"/>
</dbReference>
<keyword evidence="6" id="KW-1003">Cell membrane</keyword>
<keyword evidence="5 6" id="KW-0472">Membrane</keyword>
<dbReference type="OrthoDB" id="9789940at2"/>
<dbReference type="PROSITE" id="PS50895">
    <property type="entry name" value="SURF1"/>
    <property type="match status" value="1"/>
</dbReference>
<evidence type="ECO:0000256" key="6">
    <source>
        <dbReference type="RuleBase" id="RU363076"/>
    </source>
</evidence>
<dbReference type="EMBL" id="FQWZ01000003">
    <property type="protein sequence ID" value="SHG86322.1"/>
    <property type="molecule type" value="Genomic_DNA"/>
</dbReference>
<evidence type="ECO:0000313" key="8">
    <source>
        <dbReference type="Proteomes" id="UP000199758"/>
    </source>
</evidence>
<reference evidence="7 8" key="1">
    <citation type="submission" date="2016-11" db="EMBL/GenBank/DDBJ databases">
        <authorList>
            <person name="Jaros S."/>
            <person name="Januszkiewicz K."/>
            <person name="Wedrychowicz H."/>
        </authorList>
    </citation>
    <scope>NUCLEOTIDE SEQUENCE [LARGE SCALE GENOMIC DNA]</scope>
    <source>
        <strain evidence="7 8">CGMCC 1.7049</strain>
    </source>
</reference>
<organism evidence="7 8">
    <name type="scientific">Hydrocarboniphaga daqingensis</name>
    <dbReference type="NCBI Taxonomy" id="490188"/>
    <lineage>
        <taxon>Bacteria</taxon>
        <taxon>Pseudomonadati</taxon>
        <taxon>Pseudomonadota</taxon>
        <taxon>Gammaproteobacteria</taxon>
        <taxon>Nevskiales</taxon>
        <taxon>Nevskiaceae</taxon>
        <taxon>Hydrocarboniphaga</taxon>
    </lineage>
</organism>
<dbReference type="STRING" id="490188.SAMN04488068_1718"/>
<dbReference type="GO" id="GO:0005886">
    <property type="term" value="C:plasma membrane"/>
    <property type="evidence" value="ECO:0007669"/>
    <property type="project" value="UniProtKB-SubCell"/>
</dbReference>
<feature type="transmembrane region" description="Helical" evidence="6">
    <location>
        <begin position="213"/>
        <end position="232"/>
    </location>
</feature>
<protein>
    <recommendedName>
        <fullName evidence="6">SURF1-like protein</fullName>
    </recommendedName>
</protein>
<keyword evidence="3 6" id="KW-0812">Transmembrane</keyword>
<accession>A0A1M5NA47</accession>
<keyword evidence="8" id="KW-1185">Reference proteome</keyword>
<dbReference type="InterPro" id="IPR002994">
    <property type="entry name" value="Surf1/Shy1"/>
</dbReference>
<evidence type="ECO:0000256" key="5">
    <source>
        <dbReference type="ARBA" id="ARBA00023136"/>
    </source>
</evidence>
<comment type="caution">
    <text evidence="6">Lacks conserved residue(s) required for the propagation of feature annotation.</text>
</comment>
<dbReference type="PANTHER" id="PTHR23427:SF2">
    <property type="entry name" value="SURFEIT LOCUS PROTEIN 1"/>
    <property type="match status" value="1"/>
</dbReference>
<dbReference type="AlphaFoldDB" id="A0A1M5NA47"/>
<dbReference type="PANTHER" id="PTHR23427">
    <property type="entry name" value="SURFEIT LOCUS PROTEIN"/>
    <property type="match status" value="1"/>
</dbReference>
<comment type="subcellular location">
    <subcellularLocation>
        <location evidence="6">Cell membrane</location>
        <topology evidence="6">Multi-pass membrane protein</topology>
    </subcellularLocation>
    <subcellularLocation>
        <location evidence="1">Membrane</location>
    </subcellularLocation>
</comment>
<proteinExistence type="inferred from homology"/>
<evidence type="ECO:0000313" key="7">
    <source>
        <dbReference type="EMBL" id="SHG86322.1"/>
    </source>
</evidence>
<keyword evidence="4 6" id="KW-1133">Transmembrane helix</keyword>
<gene>
    <name evidence="7" type="ORF">SAMN04488068_1718</name>
</gene>
<evidence type="ECO:0000256" key="4">
    <source>
        <dbReference type="ARBA" id="ARBA00022989"/>
    </source>
</evidence>